<organism evidence="1 2">
    <name type="scientific">Sphingobacterium kitahiroshimense</name>
    <dbReference type="NCBI Taxonomy" id="470446"/>
    <lineage>
        <taxon>Bacteria</taxon>
        <taxon>Pseudomonadati</taxon>
        <taxon>Bacteroidota</taxon>
        <taxon>Sphingobacteriia</taxon>
        <taxon>Sphingobacteriales</taxon>
        <taxon>Sphingobacteriaceae</taxon>
        <taxon>Sphingobacterium</taxon>
    </lineage>
</organism>
<sequence length="126" mass="14755">MKNFSILLILSIYLFSTTELIQLLKIPVLISHCIEHKNNNSKLTFVQFLNDHYNIPVKDNDRDTDEKLPFVKHVNFLNITAISSTVSSEVPLMTSSIFFEKKLLFYPDQYYLNTYTSHIWQPPKIS</sequence>
<evidence type="ECO:0000313" key="2">
    <source>
        <dbReference type="Proteomes" id="UP001409291"/>
    </source>
</evidence>
<reference evidence="1 2" key="1">
    <citation type="submission" date="2024-04" db="EMBL/GenBank/DDBJ databases">
        <title>WGS of bacteria from Torrens River.</title>
        <authorList>
            <person name="Wyrsch E.R."/>
            <person name="Drigo B."/>
        </authorList>
    </citation>
    <scope>NUCLEOTIDE SEQUENCE [LARGE SCALE GENOMIC DNA]</scope>
    <source>
        <strain evidence="1 2">TWI391</strain>
    </source>
</reference>
<proteinExistence type="predicted"/>
<dbReference type="EMBL" id="JBDJNQ010000013">
    <property type="protein sequence ID" value="MEN5380036.1"/>
    <property type="molecule type" value="Genomic_DNA"/>
</dbReference>
<gene>
    <name evidence="1" type="ORF">ABE541_22400</name>
</gene>
<evidence type="ECO:0000313" key="1">
    <source>
        <dbReference type="EMBL" id="MEN5380036.1"/>
    </source>
</evidence>
<protein>
    <submittedName>
        <fullName evidence="1">Uncharacterized protein</fullName>
    </submittedName>
</protein>
<dbReference type="Proteomes" id="UP001409291">
    <property type="component" value="Unassembled WGS sequence"/>
</dbReference>
<name>A0ABV0BZG5_9SPHI</name>
<keyword evidence="2" id="KW-1185">Reference proteome</keyword>
<accession>A0ABV0BZG5</accession>
<dbReference type="RefSeq" id="WP_021189467.1">
    <property type="nucleotide sequence ID" value="NZ_JBDJNQ010000013.1"/>
</dbReference>
<comment type="caution">
    <text evidence="1">The sequence shown here is derived from an EMBL/GenBank/DDBJ whole genome shotgun (WGS) entry which is preliminary data.</text>
</comment>